<evidence type="ECO:0000256" key="14">
    <source>
        <dbReference type="SAM" id="MobiDB-lite"/>
    </source>
</evidence>
<feature type="coiled-coil region" evidence="13">
    <location>
        <begin position="788"/>
        <end position="820"/>
    </location>
</feature>
<feature type="compositionally biased region" description="Basic and acidic residues" evidence="14">
    <location>
        <begin position="493"/>
        <end position="503"/>
    </location>
</feature>
<dbReference type="CDD" id="cd18787">
    <property type="entry name" value="SF2_C_DEAD"/>
    <property type="match status" value="1"/>
</dbReference>
<feature type="compositionally biased region" description="Polar residues" evidence="14">
    <location>
        <begin position="879"/>
        <end position="888"/>
    </location>
</feature>
<sequence>MSLKKKTFKQRVRKNEMKERQKISGEIRKRMRVSGRRCNRFDFVESGSRPLQELVSEIAAGSAAPAREVAPDPRSLTDLLLQSSASLGGIVGNKTSKAHTAKGNSGESGSSSEVKRIILPEAPLPDNHPLALPQLQIKEDGAGQENDASGGGSKNHYRHHGGPYIFWERVGLHPLLLKALRSMRFTHPTPVQEEVLSTVLVQGGSNPSPVPLSGGRKDSRGKGGAGRHSWTKDVVISAETGSGKTLTFALPILQHILLNMGEDAPPHNETEKSNGCTATEDNANESGDGDTSNDKPTSARRKKGACSKRELKRPRQQNEEEGEEETIPHTALSSYREYSRRLMQALIVSPTRELALQISEAMKQLTQHAPQIIVGCIVGGMAPEKQQRVLNRHPHVLICTPGRLWELMQKNEGCYLGHSLSRRLSFVVLDEADKLLQSGRFEELSNLLERIHCDILPAGYAQERQEGAEACVKDLEAGYWDERRQKFVPYGKSDCDDSSEKVGVHAQGRHRKDEPRPIPMPPDPPEGHRIVTYVTSATLSLQTNYERKDIRSKKTVIRTSNADTMGKVLQQLEIRPTNAHVFTISPKADVASQIRETYLRCPGDSKDLYLYYFLRMYRDRAIVFVNAISMLRRLVKLLDVLGIPVGGLHASLQQRQRLKYIDKFRKGEKRVLVATDIASRGLDVEGVRYVIHFQVPRSTDAYIHRCGRTARCGGTGLSVLMVNAQEHVSFNKLMGSLGRSMSDMEVFALQPTVVHQLHPHVKVALQIDKLQKEIDKSRARNHWARRVSKEADIEVDDLIDEEADEENREKEKAIKVLRKRLALFVEKDMGTLGGKGSFRSSAQALGAKEAESKLVERAQLQVTQKPKEKHYLKKARDQWSCNQKTKAK</sequence>
<evidence type="ECO:0000256" key="1">
    <source>
        <dbReference type="ARBA" id="ARBA00022540"/>
    </source>
</evidence>
<evidence type="ECO:0000256" key="4">
    <source>
        <dbReference type="ARBA" id="ARBA00022806"/>
    </source>
</evidence>
<comment type="catalytic activity">
    <reaction evidence="12">
        <text>ATP + H2O = ADP + phosphate + H(+)</text>
        <dbReference type="Rhea" id="RHEA:13065"/>
        <dbReference type="ChEBI" id="CHEBI:15377"/>
        <dbReference type="ChEBI" id="CHEBI:15378"/>
        <dbReference type="ChEBI" id="CHEBI:30616"/>
        <dbReference type="ChEBI" id="CHEBI:43474"/>
        <dbReference type="ChEBI" id="CHEBI:456216"/>
        <dbReference type="EC" id="3.6.4.13"/>
    </reaction>
</comment>
<evidence type="ECO:0000256" key="2">
    <source>
        <dbReference type="ARBA" id="ARBA00022741"/>
    </source>
</evidence>
<protein>
    <recommendedName>
        <fullName evidence="12">ATP-dependent RNA helicase</fullName>
        <ecNumber evidence="12">3.6.4.13</ecNumber>
    </recommendedName>
</protein>
<dbReference type="PROSITE" id="PS51195">
    <property type="entry name" value="Q_MOTIF"/>
    <property type="match status" value="1"/>
</dbReference>
<comment type="domain">
    <text evidence="12">The Q motif is unique to and characteristic of the DEAD box family of RNA helicases and controls ATP binding and hydrolysis.</text>
</comment>
<feature type="region of interest" description="Disordered" evidence="14">
    <location>
        <begin position="90"/>
        <end position="113"/>
    </location>
</feature>
<dbReference type="VEuPathDB" id="TriTrypDB:TcIL3000_10_8570"/>
<evidence type="ECO:0000256" key="8">
    <source>
        <dbReference type="ARBA" id="ARBA00024352"/>
    </source>
</evidence>
<evidence type="ECO:0000256" key="3">
    <source>
        <dbReference type="ARBA" id="ARBA00022801"/>
    </source>
</evidence>
<dbReference type="Pfam" id="PF00270">
    <property type="entry name" value="DEAD"/>
    <property type="match status" value="1"/>
</dbReference>
<dbReference type="AlphaFoldDB" id="G0UXG4"/>
<evidence type="ECO:0000256" key="13">
    <source>
        <dbReference type="SAM" id="Coils"/>
    </source>
</evidence>
<feature type="compositionally biased region" description="Polar residues" evidence="14">
    <location>
        <begin position="273"/>
        <end position="285"/>
    </location>
</feature>
<name>G0UXG4_TRYCI</name>
<evidence type="ECO:0000259" key="15">
    <source>
        <dbReference type="PROSITE" id="PS51192"/>
    </source>
</evidence>
<dbReference type="InterPro" id="IPR014014">
    <property type="entry name" value="RNA_helicase_DEAD_Q_motif"/>
</dbReference>
<dbReference type="SUPFAM" id="SSF52540">
    <property type="entry name" value="P-loop containing nucleoside triphosphate hydrolases"/>
    <property type="match status" value="2"/>
</dbReference>
<keyword evidence="4 12" id="KW-0347">Helicase</keyword>
<dbReference type="SMART" id="SM00487">
    <property type="entry name" value="DEXDc"/>
    <property type="match status" value="1"/>
</dbReference>
<evidence type="ECO:0000256" key="6">
    <source>
        <dbReference type="ARBA" id="ARBA00022884"/>
    </source>
</evidence>
<feature type="region of interest" description="Disordered" evidence="14">
    <location>
        <begin position="491"/>
        <end position="525"/>
    </location>
</feature>
<evidence type="ECO:0000259" key="16">
    <source>
        <dbReference type="PROSITE" id="PS51194"/>
    </source>
</evidence>
<dbReference type="InterPro" id="IPR014001">
    <property type="entry name" value="Helicase_ATP-bd"/>
</dbReference>
<dbReference type="InterPro" id="IPR001650">
    <property type="entry name" value="Helicase_C-like"/>
</dbReference>
<feature type="compositionally biased region" description="Basic residues" evidence="14">
    <location>
        <begin position="1"/>
        <end position="12"/>
    </location>
</feature>
<evidence type="ECO:0000256" key="10">
    <source>
        <dbReference type="ARBA" id="ARBA00025917"/>
    </source>
</evidence>
<dbReference type="GO" id="GO:0016787">
    <property type="term" value="F:hydrolase activity"/>
    <property type="evidence" value="ECO:0007669"/>
    <property type="project" value="UniProtKB-KW"/>
</dbReference>
<feature type="region of interest" description="Disordered" evidence="14">
    <location>
        <begin position="262"/>
        <end position="328"/>
    </location>
</feature>
<gene>
    <name evidence="18" type="ORF">TCIL3000_10_8570</name>
</gene>
<feature type="domain" description="Helicase ATP-binding" evidence="15">
    <location>
        <begin position="225"/>
        <end position="478"/>
    </location>
</feature>
<feature type="region of interest" description="Disordered" evidence="14">
    <location>
        <begin position="865"/>
        <end position="888"/>
    </location>
</feature>
<keyword evidence="5 12" id="KW-0067">ATP-binding</keyword>
<dbReference type="Pfam" id="PF00271">
    <property type="entry name" value="Helicase_C"/>
    <property type="match status" value="1"/>
</dbReference>
<feature type="region of interest" description="Disordered" evidence="14">
    <location>
        <begin position="202"/>
        <end position="229"/>
    </location>
</feature>
<dbReference type="InterPro" id="IPR011545">
    <property type="entry name" value="DEAD/DEAH_box_helicase_dom"/>
</dbReference>
<keyword evidence="6 12" id="KW-0694">RNA-binding</keyword>
<keyword evidence="13" id="KW-0175">Coiled coil</keyword>
<feature type="domain" description="DEAD-box RNA helicase Q" evidence="17">
    <location>
        <begin position="165"/>
        <end position="193"/>
    </location>
</feature>
<dbReference type="PROSITE" id="PS51194">
    <property type="entry name" value="HELICASE_CTER"/>
    <property type="match status" value="1"/>
</dbReference>
<keyword evidence="2 12" id="KW-0547">Nucleotide-binding</keyword>
<keyword evidence="3 12" id="KW-0378">Hydrolase</keyword>
<comment type="function">
    <text evidence="9">ATP-dependent RNA helicase which is a subunit of the eIF4F complex involved in cap recognition and is required for mRNA binding to ribosome. In the current model of translation initiation, eIF4A unwinds RNA secondary structures in the 5'-UTR of mRNAs which is necessary to allow efficient binding of the small ribosomal subunit, and subsequent scanning for the initiator codon.</text>
</comment>
<dbReference type="GO" id="GO:0005524">
    <property type="term" value="F:ATP binding"/>
    <property type="evidence" value="ECO:0007669"/>
    <property type="project" value="UniProtKB-UniRule"/>
</dbReference>
<evidence type="ECO:0000259" key="17">
    <source>
        <dbReference type="PROSITE" id="PS51195"/>
    </source>
</evidence>
<evidence type="ECO:0000256" key="7">
    <source>
        <dbReference type="ARBA" id="ARBA00022917"/>
    </source>
</evidence>
<dbReference type="GO" id="GO:0003743">
    <property type="term" value="F:translation initiation factor activity"/>
    <property type="evidence" value="ECO:0007669"/>
    <property type="project" value="UniProtKB-KW"/>
</dbReference>
<dbReference type="Gene3D" id="3.40.50.300">
    <property type="entry name" value="P-loop containing nucleotide triphosphate hydrolases"/>
    <property type="match status" value="2"/>
</dbReference>
<keyword evidence="7" id="KW-0648">Protein biosynthesis</keyword>
<feature type="region of interest" description="Disordered" evidence="14">
    <location>
        <begin position="1"/>
        <end position="21"/>
    </location>
</feature>
<dbReference type="InterPro" id="IPR027417">
    <property type="entry name" value="P-loop_NTPase"/>
</dbReference>
<dbReference type="PROSITE" id="PS00039">
    <property type="entry name" value="DEAD_ATP_HELICASE"/>
    <property type="match status" value="1"/>
</dbReference>
<comment type="similarity">
    <text evidence="8">Belongs to the DEAD box helicase family. eIF4A subfamily.</text>
</comment>
<dbReference type="PANTHER" id="PTHR24031">
    <property type="entry name" value="RNA HELICASE"/>
    <property type="match status" value="1"/>
</dbReference>
<organism evidence="18">
    <name type="scientific">Trypanosoma congolense (strain IL3000)</name>
    <dbReference type="NCBI Taxonomy" id="1068625"/>
    <lineage>
        <taxon>Eukaryota</taxon>
        <taxon>Discoba</taxon>
        <taxon>Euglenozoa</taxon>
        <taxon>Kinetoplastea</taxon>
        <taxon>Metakinetoplastina</taxon>
        <taxon>Trypanosomatida</taxon>
        <taxon>Trypanosomatidae</taxon>
        <taxon>Trypanosoma</taxon>
        <taxon>Nannomonas</taxon>
    </lineage>
</organism>
<dbReference type="GO" id="GO:0003724">
    <property type="term" value="F:RNA helicase activity"/>
    <property type="evidence" value="ECO:0007669"/>
    <property type="project" value="UniProtKB-EC"/>
</dbReference>
<comment type="function">
    <text evidence="12">RNA helicase.</text>
</comment>
<proteinExistence type="inferred from homology"/>
<dbReference type="EC" id="3.6.4.13" evidence="12"/>
<dbReference type="PROSITE" id="PS51192">
    <property type="entry name" value="HELICASE_ATP_BIND_1"/>
    <property type="match status" value="1"/>
</dbReference>
<reference evidence="18" key="1">
    <citation type="journal article" date="2012" name="Proc. Natl. Acad. Sci. U.S.A.">
        <title>Antigenic diversity is generated by distinct evolutionary mechanisms in African trypanosome species.</title>
        <authorList>
            <person name="Jackson A.P."/>
            <person name="Berry A."/>
            <person name="Aslett M."/>
            <person name="Allison H.C."/>
            <person name="Burton P."/>
            <person name="Vavrova-Anderson J."/>
            <person name="Brown R."/>
            <person name="Browne H."/>
            <person name="Corton N."/>
            <person name="Hauser H."/>
            <person name="Gamble J."/>
            <person name="Gilderthorp R."/>
            <person name="Marcello L."/>
            <person name="McQuillan J."/>
            <person name="Otto T.D."/>
            <person name="Quail M.A."/>
            <person name="Sanders M.J."/>
            <person name="van Tonder A."/>
            <person name="Ginger M.L."/>
            <person name="Field M.C."/>
            <person name="Barry J.D."/>
            <person name="Hertz-Fowler C."/>
            <person name="Berriman M."/>
        </authorList>
    </citation>
    <scope>NUCLEOTIDE SEQUENCE</scope>
    <source>
        <strain evidence="18">IL3000</strain>
    </source>
</reference>
<dbReference type="SMART" id="SM00490">
    <property type="entry name" value="HELICc"/>
    <property type="match status" value="1"/>
</dbReference>
<feature type="domain" description="Helicase C-terminal" evidence="16">
    <location>
        <begin position="593"/>
        <end position="755"/>
    </location>
</feature>
<dbReference type="EMBL" id="HE575323">
    <property type="protein sequence ID" value="CCC94081.1"/>
    <property type="molecule type" value="Genomic_DNA"/>
</dbReference>
<comment type="subunit">
    <text evidence="10">eIF4F is a multi-subunit complex, the composition of which varies with external and internal environmental conditions. It is composed of at least EIF4A, EIF4E and EIF4G.</text>
</comment>
<feature type="short sequence motif" description="Q motif" evidence="11">
    <location>
        <begin position="165"/>
        <end position="193"/>
    </location>
</feature>
<dbReference type="GO" id="GO:0003723">
    <property type="term" value="F:RNA binding"/>
    <property type="evidence" value="ECO:0007669"/>
    <property type="project" value="UniProtKB-UniRule"/>
</dbReference>
<evidence type="ECO:0000256" key="5">
    <source>
        <dbReference type="ARBA" id="ARBA00022840"/>
    </source>
</evidence>
<feature type="compositionally biased region" description="Basic residues" evidence="14">
    <location>
        <begin position="298"/>
        <end position="315"/>
    </location>
</feature>
<evidence type="ECO:0000313" key="18">
    <source>
        <dbReference type="EMBL" id="CCC94081.1"/>
    </source>
</evidence>
<accession>G0UXG4</accession>
<dbReference type="InterPro" id="IPR000629">
    <property type="entry name" value="RNA-helicase_DEAD-box_CS"/>
</dbReference>
<evidence type="ECO:0000256" key="9">
    <source>
        <dbReference type="ARBA" id="ARBA00024769"/>
    </source>
</evidence>
<keyword evidence="1" id="KW-0396">Initiation factor</keyword>
<evidence type="ECO:0000256" key="12">
    <source>
        <dbReference type="RuleBase" id="RU365068"/>
    </source>
</evidence>
<evidence type="ECO:0000256" key="11">
    <source>
        <dbReference type="PROSITE-ProRule" id="PRU00552"/>
    </source>
</evidence>